<keyword evidence="4" id="KW-1185">Reference proteome</keyword>
<feature type="region of interest" description="Disordered" evidence="1">
    <location>
        <begin position="144"/>
        <end position="167"/>
    </location>
</feature>
<gene>
    <name evidence="3" type="primary">Hypp1502</name>
    <name evidence="3" type="ORF">BLAG_LOCUS14402</name>
</gene>
<evidence type="ECO:0000256" key="1">
    <source>
        <dbReference type="SAM" id="MobiDB-lite"/>
    </source>
</evidence>
<protein>
    <submittedName>
        <fullName evidence="3">Hypp1502 protein</fullName>
    </submittedName>
</protein>
<dbReference type="OrthoDB" id="10420458at2759"/>
<evidence type="ECO:0000256" key="2">
    <source>
        <dbReference type="SAM" id="SignalP"/>
    </source>
</evidence>
<reference evidence="3" key="1">
    <citation type="submission" date="2022-01" db="EMBL/GenBank/DDBJ databases">
        <authorList>
            <person name="Braso-Vives M."/>
        </authorList>
    </citation>
    <scope>NUCLEOTIDE SEQUENCE</scope>
</reference>
<evidence type="ECO:0000313" key="3">
    <source>
        <dbReference type="EMBL" id="CAH1255288.1"/>
    </source>
</evidence>
<feature type="region of interest" description="Disordered" evidence="1">
    <location>
        <begin position="27"/>
        <end position="62"/>
    </location>
</feature>
<dbReference type="Proteomes" id="UP000838412">
    <property type="component" value="Chromosome 2"/>
</dbReference>
<name>A0A8J9ZJU1_BRALA</name>
<sequence length="167" mass="18783">MSLASFKLLVLLSIAANLFGMTRGLARSADTARDEQDGPRRRRELTRPADDFEVTTPSLDTMGTTMETDVKQKRRLHPSGLHYVCASLPWRILPRKCLAGRASRRPGRGRWSKIRNRALSGDARSSRLRRIAILNWWRQVKLGGKPSPPIPGGPNWVPDTRFGRASQ</sequence>
<feature type="signal peptide" evidence="2">
    <location>
        <begin position="1"/>
        <end position="24"/>
    </location>
</feature>
<feature type="compositionally biased region" description="Basic and acidic residues" evidence="1">
    <location>
        <begin position="30"/>
        <end position="50"/>
    </location>
</feature>
<accession>A0A8J9ZJU1</accession>
<keyword evidence="2" id="KW-0732">Signal</keyword>
<organism evidence="3 4">
    <name type="scientific">Branchiostoma lanceolatum</name>
    <name type="common">Common lancelet</name>
    <name type="synonym">Amphioxus lanceolatum</name>
    <dbReference type="NCBI Taxonomy" id="7740"/>
    <lineage>
        <taxon>Eukaryota</taxon>
        <taxon>Metazoa</taxon>
        <taxon>Chordata</taxon>
        <taxon>Cephalochordata</taxon>
        <taxon>Leptocardii</taxon>
        <taxon>Amphioxiformes</taxon>
        <taxon>Branchiostomatidae</taxon>
        <taxon>Branchiostoma</taxon>
    </lineage>
</organism>
<evidence type="ECO:0000313" key="4">
    <source>
        <dbReference type="Proteomes" id="UP000838412"/>
    </source>
</evidence>
<dbReference type="AlphaFoldDB" id="A0A8J9ZJU1"/>
<feature type="chain" id="PRO_5035482378" evidence="2">
    <location>
        <begin position="25"/>
        <end position="167"/>
    </location>
</feature>
<dbReference type="EMBL" id="OV696687">
    <property type="protein sequence ID" value="CAH1255288.1"/>
    <property type="molecule type" value="Genomic_DNA"/>
</dbReference>
<proteinExistence type="predicted"/>